<accession>A0ABD1VJ56</accession>
<sequence>MEAGKRKRRPAVDLKKPAHVNRKKPTRGVLEVTEVCSQVLCVCCGGGSVRSGGVLAVMGVEMKMSGGSDSGAKPTSNFISTFPSMSISGIQGRILEVTVVGCTKLKDTEWISRQDPYVSVEYASTKFRTRTCKDGGKNPTFQEKFVFSLIEGLRELNVIVWNSNTVTHDDFIGTGKVQLHKVLSGGFDDGSWPLQTKTGRHAGEVRLIMHYVNANKPGMSYAPSAPPVAAAPVPQVPHFSAPPFGSSYTQSTSNYPAPAPHPSYPPPNSAGYPPTSYYPPQQAGYPSPYTPPPSTYPPPSYPPPAHDPHYYPPGSYPPSYPPPPY</sequence>
<organism evidence="3 4">
    <name type="scientific">Forsythia ovata</name>
    <dbReference type="NCBI Taxonomy" id="205694"/>
    <lineage>
        <taxon>Eukaryota</taxon>
        <taxon>Viridiplantae</taxon>
        <taxon>Streptophyta</taxon>
        <taxon>Embryophyta</taxon>
        <taxon>Tracheophyta</taxon>
        <taxon>Spermatophyta</taxon>
        <taxon>Magnoliopsida</taxon>
        <taxon>eudicotyledons</taxon>
        <taxon>Gunneridae</taxon>
        <taxon>Pentapetalae</taxon>
        <taxon>asterids</taxon>
        <taxon>lamiids</taxon>
        <taxon>Lamiales</taxon>
        <taxon>Oleaceae</taxon>
        <taxon>Forsythieae</taxon>
        <taxon>Forsythia</taxon>
    </lineage>
</organism>
<feature type="compositionally biased region" description="Pro residues" evidence="1">
    <location>
        <begin position="288"/>
        <end position="313"/>
    </location>
</feature>
<keyword evidence="4" id="KW-1185">Reference proteome</keyword>
<dbReference type="Proteomes" id="UP001604277">
    <property type="component" value="Unassembled WGS sequence"/>
</dbReference>
<dbReference type="PROSITE" id="PS50004">
    <property type="entry name" value="C2"/>
    <property type="match status" value="1"/>
</dbReference>
<evidence type="ECO:0000259" key="2">
    <source>
        <dbReference type="PROSITE" id="PS50004"/>
    </source>
</evidence>
<evidence type="ECO:0000256" key="1">
    <source>
        <dbReference type="SAM" id="MobiDB-lite"/>
    </source>
</evidence>
<dbReference type="SUPFAM" id="SSF49562">
    <property type="entry name" value="C2 domain (Calcium/lipid-binding domain, CaLB)"/>
    <property type="match status" value="1"/>
</dbReference>
<dbReference type="PANTHER" id="PTHR47052">
    <property type="entry name" value="CONSERVED SERINE PROLINE-RICH PROTEIN (AFU_ORTHOLOGUE AFUA_2G01790)"/>
    <property type="match status" value="1"/>
</dbReference>
<dbReference type="CDD" id="cd00030">
    <property type="entry name" value="C2"/>
    <property type="match status" value="1"/>
</dbReference>
<protein>
    <submittedName>
        <fullName evidence="3">Extensin-like</fullName>
    </submittedName>
</protein>
<dbReference type="InterPro" id="IPR052981">
    <property type="entry name" value="Ingression_C2_domain"/>
</dbReference>
<dbReference type="Pfam" id="PF00168">
    <property type="entry name" value="C2"/>
    <property type="match status" value="1"/>
</dbReference>
<reference evidence="4" key="1">
    <citation type="submission" date="2024-07" db="EMBL/GenBank/DDBJ databases">
        <title>Two chromosome-level genome assemblies of Korean endemic species Abeliophyllum distichum and Forsythia ovata (Oleaceae).</title>
        <authorList>
            <person name="Jang H."/>
        </authorList>
    </citation>
    <scope>NUCLEOTIDE SEQUENCE [LARGE SCALE GENOMIC DNA]</scope>
</reference>
<gene>
    <name evidence="3" type="ORF">Fot_18734</name>
</gene>
<feature type="region of interest" description="Disordered" evidence="1">
    <location>
        <begin position="1"/>
        <end position="20"/>
    </location>
</feature>
<name>A0ABD1VJ56_9LAMI</name>
<dbReference type="Gene3D" id="2.60.40.150">
    <property type="entry name" value="C2 domain"/>
    <property type="match status" value="1"/>
</dbReference>
<evidence type="ECO:0000313" key="3">
    <source>
        <dbReference type="EMBL" id="KAL2537343.1"/>
    </source>
</evidence>
<evidence type="ECO:0000313" key="4">
    <source>
        <dbReference type="Proteomes" id="UP001604277"/>
    </source>
</evidence>
<proteinExistence type="predicted"/>
<dbReference type="AlphaFoldDB" id="A0ABD1VJ56"/>
<dbReference type="InterPro" id="IPR035892">
    <property type="entry name" value="C2_domain_sf"/>
</dbReference>
<dbReference type="EMBL" id="JBFOLJ010000005">
    <property type="protein sequence ID" value="KAL2537343.1"/>
    <property type="molecule type" value="Genomic_DNA"/>
</dbReference>
<dbReference type="SMART" id="SM00239">
    <property type="entry name" value="C2"/>
    <property type="match status" value="1"/>
</dbReference>
<feature type="region of interest" description="Disordered" evidence="1">
    <location>
        <begin position="242"/>
        <end position="313"/>
    </location>
</feature>
<dbReference type="InterPro" id="IPR000008">
    <property type="entry name" value="C2_dom"/>
</dbReference>
<comment type="caution">
    <text evidence="3">The sequence shown here is derived from an EMBL/GenBank/DDBJ whole genome shotgun (WGS) entry which is preliminary data.</text>
</comment>
<feature type="compositionally biased region" description="Pro residues" evidence="1">
    <location>
        <begin position="257"/>
        <end position="268"/>
    </location>
</feature>
<feature type="domain" description="C2" evidence="2">
    <location>
        <begin position="73"/>
        <end position="192"/>
    </location>
</feature>
<dbReference type="PANTHER" id="PTHR47052:SF3">
    <property type="entry name" value="INGRESSION PROTEIN 1"/>
    <property type="match status" value="1"/>
</dbReference>